<reference evidence="3" key="1">
    <citation type="journal article" date="2014" name="Int. J. Syst. Evol. Microbiol.">
        <title>Complete genome sequence of Corynebacterium casei LMG S-19264T (=DSM 44701T), isolated from a smear-ripened cheese.</title>
        <authorList>
            <consortium name="US DOE Joint Genome Institute (JGI-PGF)"/>
            <person name="Walter F."/>
            <person name="Albersmeier A."/>
            <person name="Kalinowski J."/>
            <person name="Ruckert C."/>
        </authorList>
    </citation>
    <scope>NUCLEOTIDE SEQUENCE</scope>
    <source>
        <strain evidence="3">CGMCC 1.15493</strain>
    </source>
</reference>
<dbReference type="RefSeq" id="WP_188854445.1">
    <property type="nucleotide sequence ID" value="NZ_BMJJ01000012.1"/>
</dbReference>
<sequence>MRVGGLLRRFGGATLVVAALAWVAWLGARHLGGERSAVDVLEDPLTDWRTLLAGPVAPPATVVIVAIDDATVAAEGGYPLDRQRLAVLLDAVRAAGAQVLAIDILLIDPQAAQSDAALARALSAGPTVIAAAGRFAREGRGAAGAPLVTEQLRPLRAFEAVADVGLANVATTDSGTPRHLPLLFMGDAGPIPGFALRAAALRESTDPILTKNSIQIGSLSIPLDLNWHLPIRFSGPSGSIRTISASAFLSGQDNAPRLDGTIAVVGVTATAVGDTFGTPFDPVTPGVEVQATGIAALVGGPRLVRNDAVRRSDVAIALALATGGTLLALCLPLTQSLPIMALLLTFVLAGTAVAFSAGIWMSSGLPLVAAVPPFAAAAFRRQLAERRRARAAADAETELRRFQPAAIAERIAHDATFLQEPVEQQAAVMFIDIAGFSTRSEAIGPVRTQDLLKGFHTLVVDVAESHGGLVLNFMGDGAIMVFGALDTVPDPAGRAFETGVELSSRALEWLEHQAGDGHGLGVRLGLHFGPVILSRLGHRDHQQISVSGNTVNLASRLMEVAKSEGAVMAASAALLGAMEPGRGSANPPDGLRPVDIRGLREIVTVALWFSAARPGRQTPDWSANF</sequence>
<dbReference type="PANTHER" id="PTHR43081">
    <property type="entry name" value="ADENYLATE CYCLASE, TERMINAL-DIFFERENTIATION SPECIFIC-RELATED"/>
    <property type="match status" value="1"/>
</dbReference>
<reference evidence="3" key="2">
    <citation type="submission" date="2020-09" db="EMBL/GenBank/DDBJ databases">
        <authorList>
            <person name="Sun Q."/>
            <person name="Zhou Y."/>
        </authorList>
    </citation>
    <scope>NUCLEOTIDE SEQUENCE</scope>
    <source>
        <strain evidence="3">CGMCC 1.15493</strain>
    </source>
</reference>
<dbReference type="SMART" id="SM00044">
    <property type="entry name" value="CYCc"/>
    <property type="match status" value="1"/>
</dbReference>
<keyword evidence="1" id="KW-1133">Transmembrane helix</keyword>
<keyword evidence="1" id="KW-0812">Transmembrane</keyword>
<accession>A0A916Y8Q1</accession>
<name>A0A916Y8Q1_9HYPH</name>
<protein>
    <submittedName>
        <fullName evidence="3">Adenylate/guanylate cyclase domain-containing protein</fullName>
    </submittedName>
</protein>
<feature type="transmembrane region" description="Helical" evidence="1">
    <location>
        <begin position="340"/>
        <end position="360"/>
    </location>
</feature>
<dbReference type="Proteomes" id="UP000613160">
    <property type="component" value="Unassembled WGS sequence"/>
</dbReference>
<dbReference type="InterPro" id="IPR029787">
    <property type="entry name" value="Nucleotide_cyclase"/>
</dbReference>
<keyword evidence="4" id="KW-1185">Reference proteome</keyword>
<dbReference type="GO" id="GO:0035556">
    <property type="term" value="P:intracellular signal transduction"/>
    <property type="evidence" value="ECO:0007669"/>
    <property type="project" value="InterPro"/>
</dbReference>
<dbReference type="EMBL" id="BMJJ01000012">
    <property type="protein sequence ID" value="GGD34762.1"/>
    <property type="molecule type" value="Genomic_DNA"/>
</dbReference>
<dbReference type="InterPro" id="IPR001054">
    <property type="entry name" value="A/G_cyclase"/>
</dbReference>
<dbReference type="Pfam" id="PF05226">
    <property type="entry name" value="CHASE2"/>
    <property type="match status" value="1"/>
</dbReference>
<dbReference type="Gene3D" id="3.30.70.1230">
    <property type="entry name" value="Nucleotide cyclase"/>
    <property type="match status" value="1"/>
</dbReference>
<dbReference type="Pfam" id="PF00211">
    <property type="entry name" value="Guanylate_cyc"/>
    <property type="match status" value="1"/>
</dbReference>
<evidence type="ECO:0000313" key="4">
    <source>
        <dbReference type="Proteomes" id="UP000613160"/>
    </source>
</evidence>
<feature type="domain" description="Guanylate cyclase" evidence="2">
    <location>
        <begin position="427"/>
        <end position="558"/>
    </location>
</feature>
<dbReference type="AlphaFoldDB" id="A0A916Y8Q1"/>
<dbReference type="GO" id="GO:0004016">
    <property type="term" value="F:adenylate cyclase activity"/>
    <property type="evidence" value="ECO:0007669"/>
    <property type="project" value="UniProtKB-ARBA"/>
</dbReference>
<feature type="transmembrane region" description="Helical" evidence="1">
    <location>
        <begin position="314"/>
        <end position="334"/>
    </location>
</feature>
<feature type="transmembrane region" description="Helical" evidence="1">
    <location>
        <begin position="6"/>
        <end position="26"/>
    </location>
</feature>
<organism evidence="3 4">
    <name type="scientific">Aureimonas glaciei</name>
    <dbReference type="NCBI Taxonomy" id="1776957"/>
    <lineage>
        <taxon>Bacteria</taxon>
        <taxon>Pseudomonadati</taxon>
        <taxon>Pseudomonadota</taxon>
        <taxon>Alphaproteobacteria</taxon>
        <taxon>Hyphomicrobiales</taxon>
        <taxon>Aurantimonadaceae</taxon>
        <taxon>Aureimonas</taxon>
    </lineage>
</organism>
<evidence type="ECO:0000313" key="3">
    <source>
        <dbReference type="EMBL" id="GGD34762.1"/>
    </source>
</evidence>
<dbReference type="SMART" id="SM01080">
    <property type="entry name" value="CHASE2"/>
    <property type="match status" value="1"/>
</dbReference>
<comment type="caution">
    <text evidence="3">The sequence shown here is derived from an EMBL/GenBank/DDBJ whole genome shotgun (WGS) entry which is preliminary data.</text>
</comment>
<evidence type="ECO:0000259" key="2">
    <source>
        <dbReference type="PROSITE" id="PS50125"/>
    </source>
</evidence>
<gene>
    <name evidence="3" type="ORF">GCM10011335_42260</name>
</gene>
<dbReference type="InterPro" id="IPR050697">
    <property type="entry name" value="Adenylyl/Guanylyl_Cyclase_3/4"/>
</dbReference>
<evidence type="ECO:0000256" key="1">
    <source>
        <dbReference type="SAM" id="Phobius"/>
    </source>
</evidence>
<dbReference type="GO" id="GO:0006171">
    <property type="term" value="P:cAMP biosynthetic process"/>
    <property type="evidence" value="ECO:0007669"/>
    <property type="project" value="TreeGrafter"/>
</dbReference>
<dbReference type="CDD" id="cd07302">
    <property type="entry name" value="CHD"/>
    <property type="match status" value="1"/>
</dbReference>
<dbReference type="PANTHER" id="PTHR43081:SF20">
    <property type="entry name" value="TWO-COMPONENT RESPONSE REGULATOR"/>
    <property type="match status" value="1"/>
</dbReference>
<dbReference type="InterPro" id="IPR007890">
    <property type="entry name" value="CHASE2"/>
</dbReference>
<proteinExistence type="predicted"/>
<dbReference type="SUPFAM" id="SSF55073">
    <property type="entry name" value="Nucleotide cyclase"/>
    <property type="match status" value="1"/>
</dbReference>
<dbReference type="PROSITE" id="PS50125">
    <property type="entry name" value="GUANYLATE_CYCLASE_2"/>
    <property type="match status" value="1"/>
</dbReference>
<keyword evidence="1" id="KW-0472">Membrane</keyword>